<dbReference type="EMBL" id="MU853224">
    <property type="protein sequence ID" value="KAK4127247.1"/>
    <property type="molecule type" value="Genomic_DNA"/>
</dbReference>
<keyword evidence="2" id="KW-1185">Reference proteome</keyword>
<gene>
    <name evidence="1" type="ORF">N657DRAFT_631104</name>
</gene>
<dbReference type="RefSeq" id="XP_062651018.1">
    <property type="nucleotide sequence ID" value="XM_062791033.1"/>
</dbReference>
<sequence length="227" mass="25777">MNTLKTDLEAIRSALRCEINGQSRPYLGNLKILDFPDEILLGIFELVECSDHPHLGYRPVRVGVNEPSLAPLKEISRHPTIGKGVRTVRLNLHLYNYSFTDFDWFLSYHTAEVKKQVDLWNRAKLWKLWSTTMHEQPAAEMIANGRAVISTLRRLASADSDDVEYSEAEKYGRARLDGMRLPGNGKPMPDNVGSRVIVAVGADVKWNWERGVPIHEPALPTRHPWKG</sequence>
<reference evidence="1" key="1">
    <citation type="journal article" date="2023" name="Mol. Phylogenet. Evol.">
        <title>Genome-scale phylogeny and comparative genomics of the fungal order Sordariales.</title>
        <authorList>
            <person name="Hensen N."/>
            <person name="Bonometti L."/>
            <person name="Westerberg I."/>
            <person name="Brannstrom I.O."/>
            <person name="Guillou S."/>
            <person name="Cros-Aarteil S."/>
            <person name="Calhoun S."/>
            <person name="Haridas S."/>
            <person name="Kuo A."/>
            <person name="Mondo S."/>
            <person name="Pangilinan J."/>
            <person name="Riley R."/>
            <person name="LaButti K."/>
            <person name="Andreopoulos B."/>
            <person name="Lipzen A."/>
            <person name="Chen C."/>
            <person name="Yan M."/>
            <person name="Daum C."/>
            <person name="Ng V."/>
            <person name="Clum A."/>
            <person name="Steindorff A."/>
            <person name="Ohm R.A."/>
            <person name="Martin F."/>
            <person name="Silar P."/>
            <person name="Natvig D.O."/>
            <person name="Lalanne C."/>
            <person name="Gautier V."/>
            <person name="Ament-Velasquez S.L."/>
            <person name="Kruys A."/>
            <person name="Hutchinson M.I."/>
            <person name="Powell A.J."/>
            <person name="Barry K."/>
            <person name="Miller A.N."/>
            <person name="Grigoriev I.V."/>
            <person name="Debuchy R."/>
            <person name="Gladieux P."/>
            <person name="Hiltunen Thoren M."/>
            <person name="Johannesson H."/>
        </authorList>
    </citation>
    <scope>NUCLEOTIDE SEQUENCE</scope>
    <source>
        <strain evidence="1">CBS 731.68</strain>
    </source>
</reference>
<accession>A0AAN6U695</accession>
<reference evidence="1" key="2">
    <citation type="submission" date="2023-05" db="EMBL/GenBank/DDBJ databases">
        <authorList>
            <consortium name="Lawrence Berkeley National Laboratory"/>
            <person name="Steindorff A."/>
            <person name="Hensen N."/>
            <person name="Bonometti L."/>
            <person name="Westerberg I."/>
            <person name="Brannstrom I.O."/>
            <person name="Guillou S."/>
            <person name="Cros-Aarteil S."/>
            <person name="Calhoun S."/>
            <person name="Haridas S."/>
            <person name="Kuo A."/>
            <person name="Mondo S."/>
            <person name="Pangilinan J."/>
            <person name="Riley R."/>
            <person name="Labutti K."/>
            <person name="Andreopoulos B."/>
            <person name="Lipzen A."/>
            <person name="Chen C."/>
            <person name="Yanf M."/>
            <person name="Daum C."/>
            <person name="Ng V."/>
            <person name="Clum A."/>
            <person name="Ohm R."/>
            <person name="Martin F."/>
            <person name="Silar P."/>
            <person name="Natvig D."/>
            <person name="Lalanne C."/>
            <person name="Gautier V."/>
            <person name="Ament-Velasquez S.L."/>
            <person name="Kruys A."/>
            <person name="Hutchinson M.I."/>
            <person name="Powell A.J."/>
            <person name="Barry K."/>
            <person name="Miller A.N."/>
            <person name="Grigoriev I.V."/>
            <person name="Debuchy R."/>
            <person name="Gladieux P."/>
            <person name="Thoren M.H."/>
            <person name="Johannesson H."/>
        </authorList>
    </citation>
    <scope>NUCLEOTIDE SEQUENCE</scope>
    <source>
        <strain evidence="1">CBS 731.68</strain>
    </source>
</reference>
<evidence type="ECO:0000313" key="2">
    <source>
        <dbReference type="Proteomes" id="UP001302602"/>
    </source>
</evidence>
<name>A0AAN6U695_9PEZI</name>
<dbReference type="Proteomes" id="UP001302602">
    <property type="component" value="Unassembled WGS sequence"/>
</dbReference>
<comment type="caution">
    <text evidence="1">The sequence shown here is derived from an EMBL/GenBank/DDBJ whole genome shotgun (WGS) entry which is preliminary data.</text>
</comment>
<dbReference type="GeneID" id="87827802"/>
<organism evidence="1 2">
    <name type="scientific">Parathielavia appendiculata</name>
    <dbReference type="NCBI Taxonomy" id="2587402"/>
    <lineage>
        <taxon>Eukaryota</taxon>
        <taxon>Fungi</taxon>
        <taxon>Dikarya</taxon>
        <taxon>Ascomycota</taxon>
        <taxon>Pezizomycotina</taxon>
        <taxon>Sordariomycetes</taxon>
        <taxon>Sordariomycetidae</taxon>
        <taxon>Sordariales</taxon>
        <taxon>Chaetomiaceae</taxon>
        <taxon>Parathielavia</taxon>
    </lineage>
</organism>
<proteinExistence type="predicted"/>
<protein>
    <submittedName>
        <fullName evidence="1">Uncharacterized protein</fullName>
    </submittedName>
</protein>
<evidence type="ECO:0000313" key="1">
    <source>
        <dbReference type="EMBL" id="KAK4127247.1"/>
    </source>
</evidence>
<dbReference type="AlphaFoldDB" id="A0AAN6U695"/>